<reference evidence="3" key="2">
    <citation type="submission" date="2023-01" db="EMBL/GenBank/DDBJ databases">
        <authorList>
            <person name="Sun Q."/>
            <person name="Evtushenko L."/>
        </authorList>
    </citation>
    <scope>NUCLEOTIDE SEQUENCE</scope>
    <source>
        <strain evidence="3">VKM Ac-1246</strain>
    </source>
</reference>
<sequence length="104" mass="10836">MPSVATVCVVKTETSRVRIALVAVFTLMLPALMSVDPEQALLTIAVSTALAAVAVGAIANFGTFALVRARSSAPTETTDGPHHLAARVTDPVCSPRRPRAPELD</sequence>
<feature type="transmembrane region" description="Helical" evidence="2">
    <location>
        <begin position="41"/>
        <end position="67"/>
    </location>
</feature>
<evidence type="ECO:0000313" key="4">
    <source>
        <dbReference type="Proteomes" id="UP001142292"/>
    </source>
</evidence>
<evidence type="ECO:0000256" key="1">
    <source>
        <dbReference type="SAM" id="MobiDB-lite"/>
    </source>
</evidence>
<comment type="caution">
    <text evidence="3">The sequence shown here is derived from an EMBL/GenBank/DDBJ whole genome shotgun (WGS) entry which is preliminary data.</text>
</comment>
<keyword evidence="2" id="KW-0812">Transmembrane</keyword>
<protein>
    <recommendedName>
        <fullName evidence="5">Membrane transport protein MMPL domain-containing protein</fullName>
    </recommendedName>
</protein>
<accession>A0ABQ5SZ09</accession>
<gene>
    <name evidence="3" type="ORF">GCM10017579_31170</name>
</gene>
<dbReference type="EMBL" id="BSEL01000005">
    <property type="protein sequence ID" value="GLJ69081.1"/>
    <property type="molecule type" value="Genomic_DNA"/>
</dbReference>
<keyword evidence="4" id="KW-1185">Reference proteome</keyword>
<keyword evidence="2" id="KW-1133">Transmembrane helix</keyword>
<dbReference type="Proteomes" id="UP001142292">
    <property type="component" value="Unassembled WGS sequence"/>
</dbReference>
<organism evidence="3 4">
    <name type="scientific">Nocardioides luteus</name>
    <dbReference type="NCBI Taxonomy" id="1844"/>
    <lineage>
        <taxon>Bacteria</taxon>
        <taxon>Bacillati</taxon>
        <taxon>Actinomycetota</taxon>
        <taxon>Actinomycetes</taxon>
        <taxon>Propionibacteriales</taxon>
        <taxon>Nocardioidaceae</taxon>
        <taxon>Nocardioides</taxon>
    </lineage>
</organism>
<evidence type="ECO:0000313" key="3">
    <source>
        <dbReference type="EMBL" id="GLJ69081.1"/>
    </source>
</evidence>
<proteinExistence type="predicted"/>
<feature type="transmembrane region" description="Helical" evidence="2">
    <location>
        <begin position="19"/>
        <end position="35"/>
    </location>
</feature>
<keyword evidence="2" id="KW-0472">Membrane</keyword>
<evidence type="ECO:0000256" key="2">
    <source>
        <dbReference type="SAM" id="Phobius"/>
    </source>
</evidence>
<feature type="region of interest" description="Disordered" evidence="1">
    <location>
        <begin position="72"/>
        <end position="104"/>
    </location>
</feature>
<reference evidence="3" key="1">
    <citation type="journal article" date="2014" name="Int. J. Syst. Evol. Microbiol.">
        <title>Complete genome of a new Firmicutes species belonging to the dominant human colonic microbiota ('Ruminococcus bicirculans') reveals two chromosomes and a selective capacity to utilize plant glucans.</title>
        <authorList>
            <consortium name="NISC Comparative Sequencing Program"/>
            <person name="Wegmann U."/>
            <person name="Louis P."/>
            <person name="Goesmann A."/>
            <person name="Henrissat B."/>
            <person name="Duncan S.H."/>
            <person name="Flint H.J."/>
        </authorList>
    </citation>
    <scope>NUCLEOTIDE SEQUENCE</scope>
    <source>
        <strain evidence="3">VKM Ac-1246</strain>
    </source>
</reference>
<name>A0ABQ5SZ09_9ACTN</name>
<evidence type="ECO:0008006" key="5">
    <source>
        <dbReference type="Google" id="ProtNLM"/>
    </source>
</evidence>